<sequence length="183" mass="19651">MSDVSRRRPWLAVLLAIVISGLGHAYLRRWGRALAWYVAITATLVFVVPDAALDQLFARELPPIGDIGPALVVIGASIVDAYVVAIRNNRTYDRQQRARTAGAGGREGSDRESEFGDGDRSSDGDAATTSIGSSTGMTAETPNESTSTAETPTVDCPHCGRETDPEIDFCHWCTEPLDRGNDA</sequence>
<dbReference type="RefSeq" id="WP_209482487.1">
    <property type="nucleotide sequence ID" value="NZ_JAGGKQ010000001.1"/>
</dbReference>
<comment type="caution">
    <text evidence="4">The sequence shown here is derived from an EMBL/GenBank/DDBJ whole genome shotgun (WGS) entry which is preliminary data.</text>
</comment>
<evidence type="ECO:0000256" key="2">
    <source>
        <dbReference type="SAM" id="Phobius"/>
    </source>
</evidence>
<dbReference type="EMBL" id="JAGGKQ010000001">
    <property type="protein sequence ID" value="MBP1921101.1"/>
    <property type="molecule type" value="Genomic_DNA"/>
</dbReference>
<evidence type="ECO:0000313" key="4">
    <source>
        <dbReference type="EMBL" id="MBP1921101.1"/>
    </source>
</evidence>
<feature type="transmembrane region" description="Helical" evidence="2">
    <location>
        <begin position="35"/>
        <end position="53"/>
    </location>
</feature>
<evidence type="ECO:0000256" key="1">
    <source>
        <dbReference type="SAM" id="MobiDB-lite"/>
    </source>
</evidence>
<evidence type="ECO:0000259" key="3">
    <source>
        <dbReference type="Pfam" id="PF24460"/>
    </source>
</evidence>
<keyword evidence="2" id="KW-0472">Membrane</keyword>
<accession>A0A8T4GC88</accession>
<protein>
    <recommendedName>
        <fullName evidence="3">DUF7575 domain-containing protein</fullName>
    </recommendedName>
</protein>
<gene>
    <name evidence="4" type="ORF">J2751_000084</name>
</gene>
<dbReference type="AlphaFoldDB" id="A0A8T4GC88"/>
<keyword evidence="5" id="KW-1185">Reference proteome</keyword>
<dbReference type="Proteomes" id="UP000823588">
    <property type="component" value="Unassembled WGS sequence"/>
</dbReference>
<proteinExistence type="predicted"/>
<dbReference type="OrthoDB" id="204947at2157"/>
<keyword evidence="2" id="KW-1133">Transmembrane helix</keyword>
<dbReference type="InterPro" id="IPR055997">
    <property type="entry name" value="DUF7575"/>
</dbReference>
<reference evidence="4" key="1">
    <citation type="submission" date="2021-03" db="EMBL/GenBank/DDBJ databases">
        <title>Genomic Encyclopedia of Type Strains, Phase IV (KMG-IV): sequencing the most valuable type-strain genomes for metagenomic binning, comparative biology and taxonomic classification.</title>
        <authorList>
            <person name="Goeker M."/>
        </authorList>
    </citation>
    <scope>NUCLEOTIDE SEQUENCE</scope>
    <source>
        <strain evidence="4">DSM 23564</strain>
    </source>
</reference>
<organism evidence="4 5">
    <name type="scientific">Halorubrum alkaliphilum</name>
    <dbReference type="NCBI Taxonomy" id="261290"/>
    <lineage>
        <taxon>Archaea</taxon>
        <taxon>Methanobacteriati</taxon>
        <taxon>Methanobacteriota</taxon>
        <taxon>Stenosarchaea group</taxon>
        <taxon>Halobacteria</taxon>
        <taxon>Halobacteriales</taxon>
        <taxon>Haloferacaceae</taxon>
        <taxon>Halorubrum</taxon>
    </lineage>
</organism>
<feature type="domain" description="DUF7575" evidence="3">
    <location>
        <begin position="153"/>
        <end position="178"/>
    </location>
</feature>
<feature type="compositionally biased region" description="Polar residues" evidence="1">
    <location>
        <begin position="127"/>
        <end position="151"/>
    </location>
</feature>
<feature type="region of interest" description="Disordered" evidence="1">
    <location>
        <begin position="94"/>
        <end position="166"/>
    </location>
</feature>
<dbReference type="Pfam" id="PF24460">
    <property type="entry name" value="DUF7575"/>
    <property type="match status" value="1"/>
</dbReference>
<evidence type="ECO:0000313" key="5">
    <source>
        <dbReference type="Proteomes" id="UP000823588"/>
    </source>
</evidence>
<keyword evidence="2" id="KW-0812">Transmembrane</keyword>
<feature type="compositionally biased region" description="Basic and acidic residues" evidence="1">
    <location>
        <begin position="107"/>
        <end position="123"/>
    </location>
</feature>
<name>A0A8T4GC88_9EURY</name>